<keyword evidence="3" id="KW-1133">Transmembrane helix</keyword>
<feature type="transmembrane region" description="Helical" evidence="3">
    <location>
        <begin position="9"/>
        <end position="29"/>
    </location>
</feature>
<keyword evidence="6" id="KW-1185">Reference proteome</keyword>
<keyword evidence="3" id="KW-0472">Membrane</keyword>
<dbReference type="InterPro" id="IPR003782">
    <property type="entry name" value="SCO1/SenC"/>
</dbReference>
<reference evidence="5 6" key="1">
    <citation type="submission" date="2023-07" db="EMBL/GenBank/DDBJ databases">
        <title>Genomic Encyclopedia of Type Strains, Phase IV (KMG-IV): sequencing the most valuable type-strain genomes for metagenomic binning, comparative biology and taxonomic classification.</title>
        <authorList>
            <person name="Goeker M."/>
        </authorList>
    </citation>
    <scope>NUCLEOTIDE SEQUENCE [LARGE SCALE GENOMIC DNA]</scope>
    <source>
        <strain evidence="5 6">DSM 4006</strain>
    </source>
</reference>
<gene>
    <name evidence="5" type="ORF">J2S03_000441</name>
</gene>
<dbReference type="PROSITE" id="PS51352">
    <property type="entry name" value="THIOREDOXIN_2"/>
    <property type="match status" value="1"/>
</dbReference>
<dbReference type="RefSeq" id="WP_274455381.1">
    <property type="nucleotide sequence ID" value="NZ_CP067097.1"/>
</dbReference>
<dbReference type="InterPro" id="IPR036249">
    <property type="entry name" value="Thioredoxin-like_sf"/>
</dbReference>
<organism evidence="5 6">
    <name type="scientific">Alicyclobacillus cycloheptanicus</name>
    <dbReference type="NCBI Taxonomy" id="1457"/>
    <lineage>
        <taxon>Bacteria</taxon>
        <taxon>Bacillati</taxon>
        <taxon>Bacillota</taxon>
        <taxon>Bacilli</taxon>
        <taxon>Bacillales</taxon>
        <taxon>Alicyclobacillaceae</taxon>
        <taxon>Alicyclobacillus</taxon>
    </lineage>
</organism>
<accession>A0ABT9XEX4</accession>
<keyword evidence="2" id="KW-0186">Copper</keyword>
<feature type="domain" description="Thioredoxin" evidence="4">
    <location>
        <begin position="36"/>
        <end position="202"/>
    </location>
</feature>
<evidence type="ECO:0000313" key="6">
    <source>
        <dbReference type="Proteomes" id="UP001232973"/>
    </source>
</evidence>
<sequence length="207" mass="23270">MKSKPVRFTLYGIIGVLIVAVIGGIWYMLRAGGGSLPVEGQAPNFSAQDVSLNKTVSMQSLSGKIVLITWYYTHCTDECPLTMYRFEQIQQQLEKQGTFGKNVILVAMTLDPTRDTPPVIRQYANHFHANANGWYFLRANPAQTIQILNAWGIKVKPSTDKEFIEHTSKTDLIDQNGNIRAEYNTANLNPNQVVHDVNSLVSRTNWL</sequence>
<dbReference type="PANTHER" id="PTHR12151:SF25">
    <property type="entry name" value="LINALOOL DEHYDRATASE_ISOMERASE DOMAIN-CONTAINING PROTEIN"/>
    <property type="match status" value="1"/>
</dbReference>
<name>A0ABT9XEX4_9BACL</name>
<evidence type="ECO:0000256" key="3">
    <source>
        <dbReference type="SAM" id="Phobius"/>
    </source>
</evidence>
<dbReference type="EMBL" id="JAUSTP010000002">
    <property type="protein sequence ID" value="MDQ0188629.1"/>
    <property type="molecule type" value="Genomic_DNA"/>
</dbReference>
<dbReference type="CDD" id="cd02968">
    <property type="entry name" value="SCO"/>
    <property type="match status" value="1"/>
</dbReference>
<evidence type="ECO:0000256" key="2">
    <source>
        <dbReference type="ARBA" id="ARBA00023008"/>
    </source>
</evidence>
<dbReference type="Pfam" id="PF02630">
    <property type="entry name" value="SCO1-SenC"/>
    <property type="match status" value="1"/>
</dbReference>
<keyword evidence="3" id="KW-0812">Transmembrane</keyword>
<evidence type="ECO:0000259" key="4">
    <source>
        <dbReference type="PROSITE" id="PS51352"/>
    </source>
</evidence>
<dbReference type="InterPro" id="IPR013766">
    <property type="entry name" value="Thioredoxin_domain"/>
</dbReference>
<protein>
    <submittedName>
        <fullName evidence="5">Protein SCO1/2</fullName>
    </submittedName>
</protein>
<evidence type="ECO:0000313" key="5">
    <source>
        <dbReference type="EMBL" id="MDQ0188629.1"/>
    </source>
</evidence>
<dbReference type="Proteomes" id="UP001232973">
    <property type="component" value="Unassembled WGS sequence"/>
</dbReference>
<dbReference type="SUPFAM" id="SSF52833">
    <property type="entry name" value="Thioredoxin-like"/>
    <property type="match status" value="1"/>
</dbReference>
<comment type="caution">
    <text evidence="5">The sequence shown here is derived from an EMBL/GenBank/DDBJ whole genome shotgun (WGS) entry which is preliminary data.</text>
</comment>
<proteinExistence type="inferred from homology"/>
<comment type="similarity">
    <text evidence="1">Belongs to the SCO1/2 family.</text>
</comment>
<evidence type="ECO:0000256" key="1">
    <source>
        <dbReference type="ARBA" id="ARBA00010996"/>
    </source>
</evidence>
<dbReference type="PANTHER" id="PTHR12151">
    <property type="entry name" value="ELECTRON TRANSPORT PROTIN SCO1/SENC FAMILY MEMBER"/>
    <property type="match status" value="1"/>
</dbReference>
<dbReference type="Gene3D" id="3.40.30.10">
    <property type="entry name" value="Glutaredoxin"/>
    <property type="match status" value="1"/>
</dbReference>